<dbReference type="EMBL" id="BK032544">
    <property type="protein sequence ID" value="DAF46814.1"/>
    <property type="molecule type" value="Genomic_DNA"/>
</dbReference>
<name>A0A8S5S7C5_9CAUD</name>
<reference evidence="1" key="1">
    <citation type="journal article" date="2021" name="Proc. Natl. Acad. Sci. U.S.A.">
        <title>A Catalog of Tens of Thousands of Viruses from Human Metagenomes Reveals Hidden Associations with Chronic Diseases.</title>
        <authorList>
            <person name="Tisza M.J."/>
            <person name="Buck C.B."/>
        </authorList>
    </citation>
    <scope>NUCLEOTIDE SEQUENCE</scope>
    <source>
        <strain evidence="1">Ctj0M16</strain>
    </source>
</reference>
<protein>
    <submittedName>
        <fullName evidence="1">Flagellin, PadR, transcription factor, DNA.8A</fullName>
    </submittedName>
</protein>
<organism evidence="1">
    <name type="scientific">Siphoviridae sp. ctj0M16</name>
    <dbReference type="NCBI Taxonomy" id="2827918"/>
    <lineage>
        <taxon>Viruses</taxon>
        <taxon>Duplodnaviria</taxon>
        <taxon>Heunggongvirae</taxon>
        <taxon>Uroviricota</taxon>
        <taxon>Caudoviricetes</taxon>
    </lineage>
</organism>
<dbReference type="InterPro" id="IPR019650">
    <property type="entry name" value="DUF2513"/>
</dbReference>
<proteinExistence type="predicted"/>
<keyword evidence="1" id="KW-0966">Cell projection</keyword>
<keyword evidence="1" id="KW-0282">Flagellum</keyword>
<sequence>MKLKHDCVRYVLLSLEAQGIGMFHCGVELSQMLPELVNDQYSEDDITYTFFQLLDGKYINARYDKYASGFSLMVFDITWSGHEILDSIRDDEVWNQTKKATSTLKSVSIGVLKNVATAVLTGIIKQNTGLPL</sequence>
<dbReference type="Pfam" id="PF10711">
    <property type="entry name" value="DUF2513"/>
    <property type="match status" value="1"/>
</dbReference>
<evidence type="ECO:0000313" key="1">
    <source>
        <dbReference type="EMBL" id="DAF46814.1"/>
    </source>
</evidence>
<accession>A0A8S5S7C5</accession>
<keyword evidence="1" id="KW-0969">Cilium</keyword>